<evidence type="ECO:0000313" key="9">
    <source>
        <dbReference type="Proteomes" id="UP000634667"/>
    </source>
</evidence>
<dbReference type="PANTHER" id="PTHR43478">
    <property type="entry name" value="NA+/H+ ANTIPORTER-RELATED"/>
    <property type="match status" value="1"/>
</dbReference>
<evidence type="ECO:0000256" key="4">
    <source>
        <dbReference type="ARBA" id="ARBA00022989"/>
    </source>
</evidence>
<keyword evidence="5 6" id="KW-0472">Membrane</keyword>
<comment type="caution">
    <text evidence="8">The sequence shown here is derived from an EMBL/GenBank/DDBJ whole genome shotgun (WGS) entry which is preliminary data.</text>
</comment>
<protein>
    <submittedName>
        <fullName evidence="8">Sodium:proton antiporter</fullName>
    </submittedName>
</protein>
<feature type="transmembrane region" description="Helical" evidence="6">
    <location>
        <begin position="123"/>
        <end position="143"/>
    </location>
</feature>
<evidence type="ECO:0000313" key="8">
    <source>
        <dbReference type="EMBL" id="GGW56437.1"/>
    </source>
</evidence>
<feature type="transmembrane region" description="Helical" evidence="6">
    <location>
        <begin position="325"/>
        <end position="342"/>
    </location>
</feature>
<evidence type="ECO:0000259" key="7">
    <source>
        <dbReference type="Pfam" id="PF03553"/>
    </source>
</evidence>
<feature type="transmembrane region" description="Helical" evidence="6">
    <location>
        <begin position="422"/>
        <end position="445"/>
    </location>
</feature>
<gene>
    <name evidence="8" type="ORF">GCM10008111_10770</name>
</gene>
<evidence type="ECO:0000256" key="5">
    <source>
        <dbReference type="ARBA" id="ARBA00023136"/>
    </source>
</evidence>
<evidence type="ECO:0000256" key="2">
    <source>
        <dbReference type="ARBA" id="ARBA00022475"/>
    </source>
</evidence>
<keyword evidence="9" id="KW-1185">Reference proteome</keyword>
<feature type="transmembrane region" description="Helical" evidence="6">
    <location>
        <begin position="354"/>
        <end position="375"/>
    </location>
</feature>
<feature type="transmembrane region" description="Helical" evidence="6">
    <location>
        <begin position="35"/>
        <end position="62"/>
    </location>
</feature>
<name>A0ABQ2WIF3_9ALTE</name>
<feature type="domain" description="Na+/H+ antiporter NhaC-like C-terminal" evidence="7">
    <location>
        <begin position="176"/>
        <end position="501"/>
    </location>
</feature>
<sequence>MSADETLGSLAEPVAAAAEAAALAAPSALSLIPPLVVLVFAIWLKRPILALVLGAVAGLLLLSPSESLGNFSEIAVNVMQDETIGWLILVCGGFGALIGLLIHTGGAVAFGRFGAEKAKGPRSSMFMTFIMGCIIFVDDYLNALSVGEAMKRVTDKFKVSRQKLAYIVDSTAAPICVLVPISTWAVFFGGLLEDNDIADKGKGVAVYIEAIPYMLYPILAVIVVMLVTLKLLPDIGPMKKAELATQQGNPIECELADQPSDGKRMLHHASEEMPYHTSDDYAVSSIEEEFESSNKQGKVHNFMVPMLSLIVFTVLLGDSLSEPDVLKGVIAALVFSIIYYGVQKLMSLSEMMDVMMNGFKTMLPAISTVIAAFIFKDVCDKLGLPLFIIENLAPYMTAQMLPALVFLAMALLAFATGSSWGIFAVSIPIVMPLATAVDANIPLVIGALLSASSFGSQACFYSDSTVLAAQGTGCDLMSHALTQFPYALIAAVIAFFGFVFIA</sequence>
<keyword evidence="4 6" id="KW-1133">Transmembrane helix</keyword>
<accession>A0ABQ2WIF3</accession>
<feature type="transmembrane region" description="Helical" evidence="6">
    <location>
        <begin position="484"/>
        <end position="501"/>
    </location>
</feature>
<organism evidence="8 9">
    <name type="scientific">Alishewanella tabrizica</name>
    <dbReference type="NCBI Taxonomy" id="671278"/>
    <lineage>
        <taxon>Bacteria</taxon>
        <taxon>Pseudomonadati</taxon>
        <taxon>Pseudomonadota</taxon>
        <taxon>Gammaproteobacteria</taxon>
        <taxon>Alteromonadales</taxon>
        <taxon>Alteromonadaceae</taxon>
        <taxon>Alishewanella</taxon>
    </lineage>
</organism>
<keyword evidence="2" id="KW-1003">Cell membrane</keyword>
<feature type="transmembrane region" description="Helical" evidence="6">
    <location>
        <begin position="164"/>
        <end position="190"/>
    </location>
</feature>
<dbReference type="RefSeq" id="WP_229796937.1">
    <property type="nucleotide sequence ID" value="NZ_BMYR01000003.1"/>
</dbReference>
<evidence type="ECO:0000256" key="1">
    <source>
        <dbReference type="ARBA" id="ARBA00004651"/>
    </source>
</evidence>
<dbReference type="InterPro" id="IPR018461">
    <property type="entry name" value="Na/H_Antiport_NhaC-like_C"/>
</dbReference>
<reference evidence="9" key="1">
    <citation type="journal article" date="2019" name="Int. J. Syst. Evol. Microbiol.">
        <title>The Global Catalogue of Microorganisms (GCM) 10K type strain sequencing project: providing services to taxonomists for standard genome sequencing and annotation.</title>
        <authorList>
            <consortium name="The Broad Institute Genomics Platform"/>
            <consortium name="The Broad Institute Genome Sequencing Center for Infectious Disease"/>
            <person name="Wu L."/>
            <person name="Ma J."/>
        </authorList>
    </citation>
    <scope>NUCLEOTIDE SEQUENCE [LARGE SCALE GENOMIC DNA]</scope>
    <source>
        <strain evidence="9">KCTC 23723</strain>
    </source>
</reference>
<feature type="transmembrane region" description="Helical" evidence="6">
    <location>
        <begin position="210"/>
        <end position="232"/>
    </location>
</feature>
<dbReference type="Proteomes" id="UP000634667">
    <property type="component" value="Unassembled WGS sequence"/>
</dbReference>
<feature type="transmembrane region" description="Helical" evidence="6">
    <location>
        <begin position="302"/>
        <end position="319"/>
    </location>
</feature>
<feature type="transmembrane region" description="Helical" evidence="6">
    <location>
        <begin position="395"/>
        <end position="415"/>
    </location>
</feature>
<dbReference type="PANTHER" id="PTHR43478:SF1">
    <property type="entry name" value="NA+_H+ ANTIPORTER NHAC-LIKE C-TERMINAL DOMAIN-CONTAINING PROTEIN"/>
    <property type="match status" value="1"/>
</dbReference>
<proteinExistence type="predicted"/>
<dbReference type="EMBL" id="BMYR01000003">
    <property type="protein sequence ID" value="GGW56437.1"/>
    <property type="molecule type" value="Genomic_DNA"/>
</dbReference>
<evidence type="ECO:0000256" key="6">
    <source>
        <dbReference type="SAM" id="Phobius"/>
    </source>
</evidence>
<feature type="transmembrane region" description="Helical" evidence="6">
    <location>
        <begin position="83"/>
        <end position="103"/>
    </location>
</feature>
<keyword evidence="3 6" id="KW-0812">Transmembrane</keyword>
<dbReference type="Pfam" id="PF03553">
    <property type="entry name" value="Na_H_antiporter"/>
    <property type="match status" value="1"/>
</dbReference>
<comment type="subcellular location">
    <subcellularLocation>
        <location evidence="1">Cell membrane</location>
        <topology evidence="1">Multi-pass membrane protein</topology>
    </subcellularLocation>
</comment>
<evidence type="ECO:0000256" key="3">
    <source>
        <dbReference type="ARBA" id="ARBA00022692"/>
    </source>
</evidence>